<dbReference type="GO" id="GO:0043527">
    <property type="term" value="C:tRNA methyltransferase complex"/>
    <property type="evidence" value="ECO:0007669"/>
    <property type="project" value="UniProtKB-ARBA"/>
</dbReference>
<evidence type="ECO:0000256" key="4">
    <source>
        <dbReference type="ARBA" id="ARBA00022603"/>
    </source>
</evidence>
<reference evidence="14" key="1">
    <citation type="submission" date="2015-08" db="EMBL/GenBank/DDBJ databases">
        <authorList>
            <person name="Babu N.S."/>
            <person name="Beckwith C.J."/>
            <person name="Beseler K.G."/>
            <person name="Brison A."/>
            <person name="Carone J.V."/>
            <person name="Caskin T.P."/>
            <person name="Diamond M."/>
            <person name="Durham M.E."/>
            <person name="Foxe J.M."/>
            <person name="Go M."/>
            <person name="Henderson B.A."/>
            <person name="Jones I.B."/>
            <person name="McGettigan J.A."/>
            <person name="Micheletti S.J."/>
            <person name="Nasrallah M.E."/>
            <person name="Ortiz D."/>
            <person name="Piller C.R."/>
            <person name="Privatt S.R."/>
            <person name="Schneider S.L."/>
            <person name="Sharp S."/>
            <person name="Smith T.C."/>
            <person name="Stanton J.D."/>
            <person name="Ullery H.E."/>
            <person name="Wilson R.J."/>
            <person name="Serrano M.G."/>
            <person name="Buck G."/>
            <person name="Lee V."/>
            <person name="Wang Y."/>
            <person name="Carvalho R."/>
            <person name="Voegtly L."/>
            <person name="Shi R."/>
            <person name="Duckworth R."/>
            <person name="Johnson A."/>
            <person name="Loviza R."/>
            <person name="Walstead R."/>
            <person name="Shah Z."/>
            <person name="Kiflezghi M."/>
            <person name="Wade K."/>
            <person name="Ball S.L."/>
            <person name="Bradley K.W."/>
            <person name="Asai D.J."/>
            <person name="Bowman C.A."/>
            <person name="Russell D.A."/>
            <person name="Pope W.H."/>
            <person name="Jacobs-Sera D."/>
            <person name="Hendrix R.W."/>
            <person name="Hatfull G.F."/>
        </authorList>
    </citation>
    <scope>NUCLEOTIDE SEQUENCE</scope>
</reference>
<evidence type="ECO:0000256" key="3">
    <source>
        <dbReference type="ARBA" id="ARBA00022555"/>
    </source>
</evidence>
<proteinExistence type="inferred from homology"/>
<dbReference type="GO" id="GO:0160102">
    <property type="term" value="F:tRNA (guanine(10)-N2)-methyltransferase activity"/>
    <property type="evidence" value="ECO:0007669"/>
    <property type="project" value="UniProtKB-EC"/>
</dbReference>
<dbReference type="PRINTS" id="PR00507">
    <property type="entry name" value="N12N6MTFRASE"/>
</dbReference>
<evidence type="ECO:0000256" key="11">
    <source>
        <dbReference type="SAM" id="MobiDB-lite"/>
    </source>
</evidence>
<keyword evidence="8 10" id="KW-0694">RNA-binding</keyword>
<comment type="subcellular location">
    <subcellularLocation>
        <location evidence="1">Cytoplasm</location>
    </subcellularLocation>
</comment>
<evidence type="ECO:0000256" key="8">
    <source>
        <dbReference type="ARBA" id="ARBA00022884"/>
    </source>
</evidence>
<evidence type="ECO:0000256" key="2">
    <source>
        <dbReference type="ARBA" id="ARBA00022490"/>
    </source>
</evidence>
<dbReference type="PROSITE" id="PS51627">
    <property type="entry name" value="SAM_MT_TRM11"/>
    <property type="match status" value="1"/>
</dbReference>
<keyword evidence="2" id="KW-0963">Cytoplasm</keyword>
<evidence type="ECO:0000256" key="7">
    <source>
        <dbReference type="ARBA" id="ARBA00022694"/>
    </source>
</evidence>
<comment type="similarity">
    <text evidence="10">Belongs to the class I-like SAM-binding methyltransferase superfamily. TRM11 methyltransferase family.</text>
</comment>
<feature type="region of interest" description="Disordered" evidence="11">
    <location>
        <begin position="1"/>
        <end position="36"/>
    </location>
</feature>
<feature type="domain" description="Ribosomal RNA large subunit methyltransferase K/L-like methyltransferase" evidence="12">
    <location>
        <begin position="248"/>
        <end position="372"/>
    </location>
</feature>
<dbReference type="CDD" id="cd02440">
    <property type="entry name" value="AdoMet_MTases"/>
    <property type="match status" value="1"/>
</dbReference>
<keyword evidence="7 10" id="KW-0819">tRNA processing</keyword>
<dbReference type="Pfam" id="PF01170">
    <property type="entry name" value="UPF0020"/>
    <property type="match status" value="1"/>
</dbReference>
<dbReference type="InterPro" id="IPR029063">
    <property type="entry name" value="SAM-dependent_MTases_sf"/>
</dbReference>
<accession>A0A1D2A5X4</accession>
<keyword evidence="4 10" id="KW-0489">Methyltransferase</keyword>
<dbReference type="GO" id="GO:0000049">
    <property type="term" value="F:tRNA binding"/>
    <property type="evidence" value="ECO:0007669"/>
    <property type="project" value="UniProtKB-UniRule"/>
</dbReference>
<keyword evidence="6 10" id="KW-0949">S-adenosyl-L-methionine</keyword>
<evidence type="ECO:0000313" key="14">
    <source>
        <dbReference type="EMBL" id="JAT74548.1"/>
    </source>
</evidence>
<dbReference type="InterPro" id="IPR059073">
    <property type="entry name" value="TRMT11_N"/>
</dbReference>
<evidence type="ECO:0000259" key="13">
    <source>
        <dbReference type="Pfam" id="PF25904"/>
    </source>
</evidence>
<gene>
    <name evidence="14" type="ORF">g.54397</name>
</gene>
<dbReference type="InterPro" id="IPR016691">
    <property type="entry name" value="TRMT11"/>
</dbReference>
<protein>
    <recommendedName>
        <fullName evidence="9">tRNA (guanine(10)-N(2))-methyltransferase</fullName>
        <ecNumber evidence="9">2.1.1.214</ecNumber>
    </recommendedName>
</protein>
<dbReference type="SUPFAM" id="SSF53335">
    <property type="entry name" value="S-adenosyl-L-methionine-dependent methyltransferases"/>
    <property type="match status" value="1"/>
</dbReference>
<dbReference type="PROSITE" id="PS00092">
    <property type="entry name" value="N6_MTASE"/>
    <property type="match status" value="1"/>
</dbReference>
<keyword evidence="3 10" id="KW-0820">tRNA-binding</keyword>
<dbReference type="Gene3D" id="3.40.50.150">
    <property type="entry name" value="Vaccinia Virus protein VP39"/>
    <property type="match status" value="1"/>
</dbReference>
<dbReference type="GO" id="GO:0005737">
    <property type="term" value="C:cytoplasm"/>
    <property type="evidence" value="ECO:0007669"/>
    <property type="project" value="UniProtKB-SubCell"/>
</dbReference>
<dbReference type="PANTHER" id="PTHR13370:SF3">
    <property type="entry name" value="TRNA (GUANINE(10)-N2)-METHYLTRANSFERASE HOMOLOG"/>
    <property type="match status" value="1"/>
</dbReference>
<dbReference type="EMBL" id="GDKF01004074">
    <property type="protein sequence ID" value="JAT74548.1"/>
    <property type="molecule type" value="Transcribed_RNA"/>
</dbReference>
<evidence type="ECO:0000256" key="5">
    <source>
        <dbReference type="ARBA" id="ARBA00022679"/>
    </source>
</evidence>
<dbReference type="InterPro" id="IPR002052">
    <property type="entry name" value="DNA_methylase_N6_adenine_CS"/>
</dbReference>
<dbReference type="GO" id="GO:0032259">
    <property type="term" value="P:methylation"/>
    <property type="evidence" value="ECO:0007669"/>
    <property type="project" value="UniProtKB-UniRule"/>
</dbReference>
<dbReference type="GO" id="GO:0008033">
    <property type="term" value="P:tRNA processing"/>
    <property type="evidence" value="ECO:0007669"/>
    <property type="project" value="UniProtKB-UniRule"/>
</dbReference>
<evidence type="ECO:0000256" key="9">
    <source>
        <dbReference type="ARBA" id="ARBA00066937"/>
    </source>
</evidence>
<name>A0A1D2A5X4_AUXPR</name>
<evidence type="ECO:0000259" key="12">
    <source>
        <dbReference type="Pfam" id="PF01170"/>
    </source>
</evidence>
<dbReference type="AlphaFoldDB" id="A0A1D2A5X4"/>
<dbReference type="PIRSF" id="PIRSF017259">
    <property type="entry name" value="tRNA_mtfrase_TRM11"/>
    <property type="match status" value="1"/>
</dbReference>
<dbReference type="Pfam" id="PF25904">
    <property type="entry name" value="Tmrp11_N"/>
    <property type="match status" value="1"/>
</dbReference>
<organism evidence="14">
    <name type="scientific">Auxenochlorella protothecoides</name>
    <name type="common">Green microalga</name>
    <name type="synonym">Chlorella protothecoides</name>
    <dbReference type="NCBI Taxonomy" id="3075"/>
    <lineage>
        <taxon>Eukaryota</taxon>
        <taxon>Viridiplantae</taxon>
        <taxon>Chlorophyta</taxon>
        <taxon>core chlorophytes</taxon>
        <taxon>Trebouxiophyceae</taxon>
        <taxon>Chlorellales</taxon>
        <taxon>Chlorellaceae</taxon>
        <taxon>Auxenochlorella</taxon>
    </lineage>
</organism>
<keyword evidence="5 10" id="KW-0808">Transferase</keyword>
<evidence type="ECO:0000256" key="6">
    <source>
        <dbReference type="ARBA" id="ARBA00022691"/>
    </source>
</evidence>
<evidence type="ECO:0000256" key="10">
    <source>
        <dbReference type="PROSITE-ProRule" id="PRU00959"/>
    </source>
</evidence>
<sequence length="503" mass="55626">MRVPQENPDVQEQDGTRSGNEEHCSPSGRAQEASETHQCRVIGTGACVPNLNRYLVYFVHRHLEYRLAEVEAQAAATGIADLPGGLTENLIWERPHGEILDSPFWYLHLPGDGAVQKLAQQIMLSKVFLEIWGEGDSWEEMCDSITSYPAHLKAPYATEDQSFRFVVELWGGTLQIPEQVAFINQLEGPTQFKGRIDLQHPQHKFWVIMVVAPELTNGLPKVPARYYFGREVAASDRSIIKRYELPSRRYLGPTSMEAEMAFIMCNQAKVSRGSLVFDPFVGTGSILVAAAHRGAYTFGADIDMRVIKLGKKDGGGSAVNVRTNFDDYGLPQPVGLLRADLHRLPLRPGLEEVLDAIVCDPPYGVRAGGRKTAARDYTPRNRDTHIPATDPYQLGECLRDLLDAAARLLRIGGRLVYFLPAIPGYYSPEEVPAHPALTLVANCEQVLSTRYSRRLITMEKTAGYDTSAAEAYHTASGPPSMAVDKLHEHVYAGRNDKGADGLA</sequence>
<dbReference type="InterPro" id="IPR000241">
    <property type="entry name" value="RlmKL-like_Mtase"/>
</dbReference>
<dbReference type="EC" id="2.1.1.214" evidence="9"/>
<evidence type="ECO:0000256" key="1">
    <source>
        <dbReference type="ARBA" id="ARBA00004496"/>
    </source>
</evidence>
<feature type="domain" description="tRNA (guanine(10)-N(2))-methyltransferase TRMT11 N-terminal" evidence="13">
    <location>
        <begin position="53"/>
        <end position="237"/>
    </location>
</feature>
<dbReference type="PANTHER" id="PTHR13370">
    <property type="entry name" value="RNA METHYLASE-RELATED"/>
    <property type="match status" value="1"/>
</dbReference>